<evidence type="ECO:0000256" key="1">
    <source>
        <dbReference type="SAM" id="Phobius"/>
    </source>
</evidence>
<keyword evidence="1" id="KW-0472">Membrane</keyword>
<evidence type="ECO:0000313" key="3">
    <source>
        <dbReference type="Proteomes" id="UP000273145"/>
    </source>
</evidence>
<reference evidence="2 3" key="1">
    <citation type="submission" date="2018-11" db="EMBL/GenBank/DDBJ databases">
        <title>Genome sequencing of Paenibacillus lentus DSM25539(T).</title>
        <authorList>
            <person name="Kook J.-K."/>
            <person name="Park S.-N."/>
            <person name="Lim Y.K."/>
        </authorList>
    </citation>
    <scope>NUCLEOTIDE SEQUENCE [LARGE SCALE GENOMIC DNA]</scope>
    <source>
        <strain evidence="2 3">DSM 25539</strain>
    </source>
</reference>
<dbReference type="AlphaFoldDB" id="A0A3Q8S9L8"/>
<keyword evidence="1" id="KW-0812">Transmembrane</keyword>
<organism evidence="2 3">
    <name type="scientific">Paenibacillus lentus</name>
    <dbReference type="NCBI Taxonomy" id="1338368"/>
    <lineage>
        <taxon>Bacteria</taxon>
        <taxon>Bacillati</taxon>
        <taxon>Bacillota</taxon>
        <taxon>Bacilli</taxon>
        <taxon>Bacillales</taxon>
        <taxon>Paenibacillaceae</taxon>
        <taxon>Paenibacillus</taxon>
    </lineage>
</organism>
<dbReference type="OrthoDB" id="2678045at2"/>
<sequence length="174" mass="20767">MPAESGTNATFYHYRLLKKLVIPRTLVHSLLTLPLIWLAAEIVLFSWTSIFFFLLAIPVALWIQYVIARSVLVIINSTYRKRWRFTRRLPWIGYMPDQYVAYSVYRRVQIHTSWIGLIIVAIMIPWSPMSFAFSLFFWHVWSMALRLYPLFGFKNQPKEGMIKFNEEDISYYMP</sequence>
<keyword evidence="3" id="KW-1185">Reference proteome</keyword>
<dbReference type="Proteomes" id="UP000273145">
    <property type="component" value="Chromosome"/>
</dbReference>
<feature type="transmembrane region" description="Helical" evidence="1">
    <location>
        <begin position="114"/>
        <end position="141"/>
    </location>
</feature>
<dbReference type="EMBL" id="CP034248">
    <property type="protein sequence ID" value="AZK45566.1"/>
    <property type="molecule type" value="Genomic_DNA"/>
</dbReference>
<proteinExistence type="predicted"/>
<protein>
    <submittedName>
        <fullName evidence="2">Uncharacterized protein</fullName>
    </submittedName>
</protein>
<accession>A0A3Q8S9L8</accession>
<feature type="transmembrane region" description="Helical" evidence="1">
    <location>
        <begin position="50"/>
        <end position="75"/>
    </location>
</feature>
<feature type="transmembrane region" description="Helical" evidence="1">
    <location>
        <begin position="25"/>
        <end position="44"/>
    </location>
</feature>
<name>A0A3Q8S9L8_9BACL</name>
<keyword evidence="1" id="KW-1133">Transmembrane helix</keyword>
<evidence type="ECO:0000313" key="2">
    <source>
        <dbReference type="EMBL" id="AZK45566.1"/>
    </source>
</evidence>
<dbReference type="KEGG" id="plen:EIM92_04595"/>
<gene>
    <name evidence="2" type="ORF">EIM92_04595</name>
</gene>
<dbReference type="RefSeq" id="WP_125081677.1">
    <property type="nucleotide sequence ID" value="NZ_CP034248.1"/>
</dbReference>